<dbReference type="InterPro" id="IPR000847">
    <property type="entry name" value="LysR_HTH_N"/>
</dbReference>
<keyword evidence="4" id="KW-0804">Transcription</keyword>
<dbReference type="PANTHER" id="PTHR30346">
    <property type="entry name" value="TRANSCRIPTIONAL DUAL REGULATOR HCAR-RELATED"/>
    <property type="match status" value="1"/>
</dbReference>
<evidence type="ECO:0000256" key="3">
    <source>
        <dbReference type="ARBA" id="ARBA00023125"/>
    </source>
</evidence>
<dbReference type="PRINTS" id="PR00039">
    <property type="entry name" value="HTHLYSR"/>
</dbReference>
<protein>
    <submittedName>
        <fullName evidence="6">HTH-type transcriptional regulator GltC</fullName>
    </submittedName>
</protein>
<dbReference type="GO" id="GO:0003677">
    <property type="term" value="F:DNA binding"/>
    <property type="evidence" value="ECO:0007669"/>
    <property type="project" value="UniProtKB-KW"/>
</dbReference>
<dbReference type="Gene3D" id="3.40.190.10">
    <property type="entry name" value="Periplasmic binding protein-like II"/>
    <property type="match status" value="2"/>
</dbReference>
<dbReference type="RefSeq" id="WP_124077206.1">
    <property type="nucleotide sequence ID" value="NZ_UWPJ01000004.1"/>
</dbReference>
<dbReference type="SUPFAM" id="SSF53850">
    <property type="entry name" value="Periplasmic binding protein-like II"/>
    <property type="match status" value="1"/>
</dbReference>
<keyword evidence="2" id="KW-0805">Transcription regulation</keyword>
<dbReference type="EMBL" id="UWPJ01000004">
    <property type="protein sequence ID" value="VCU67969.1"/>
    <property type="molecule type" value="Genomic_DNA"/>
</dbReference>
<dbReference type="SUPFAM" id="SSF46785">
    <property type="entry name" value="Winged helix' DNA-binding domain"/>
    <property type="match status" value="1"/>
</dbReference>
<gene>
    <name evidence="6" type="primary">gltC_1</name>
    <name evidence="6" type="ORF">PIGHUM_00015</name>
</gene>
<evidence type="ECO:0000256" key="2">
    <source>
        <dbReference type="ARBA" id="ARBA00023015"/>
    </source>
</evidence>
<dbReference type="OrthoDB" id="8587114at2"/>
<organism evidence="6 7">
    <name type="scientific">Pigmentiphaga humi</name>
    <dbReference type="NCBI Taxonomy" id="2478468"/>
    <lineage>
        <taxon>Bacteria</taxon>
        <taxon>Pseudomonadati</taxon>
        <taxon>Pseudomonadota</taxon>
        <taxon>Betaproteobacteria</taxon>
        <taxon>Burkholderiales</taxon>
        <taxon>Alcaligenaceae</taxon>
        <taxon>Pigmentiphaga</taxon>
    </lineage>
</organism>
<dbReference type="InterPro" id="IPR036388">
    <property type="entry name" value="WH-like_DNA-bd_sf"/>
</dbReference>
<proteinExistence type="inferred from homology"/>
<dbReference type="Proteomes" id="UP000277294">
    <property type="component" value="Unassembled WGS sequence"/>
</dbReference>
<keyword evidence="7" id="KW-1185">Reference proteome</keyword>
<dbReference type="FunFam" id="1.10.10.10:FF:000001">
    <property type="entry name" value="LysR family transcriptional regulator"/>
    <property type="match status" value="1"/>
</dbReference>
<dbReference type="Gene3D" id="1.10.10.10">
    <property type="entry name" value="Winged helix-like DNA-binding domain superfamily/Winged helix DNA-binding domain"/>
    <property type="match status" value="1"/>
</dbReference>
<dbReference type="PANTHER" id="PTHR30346:SF0">
    <property type="entry name" value="HCA OPERON TRANSCRIPTIONAL ACTIVATOR HCAR"/>
    <property type="match status" value="1"/>
</dbReference>
<evidence type="ECO:0000256" key="4">
    <source>
        <dbReference type="ARBA" id="ARBA00023163"/>
    </source>
</evidence>
<sequence length="317" mass="34096">MDLRQIRYFIAIAESGSLSEAARRLHIVQPALSQRLAALEADLGVQLLVRGRSGIALTPSGTELYQRALLIAKHIDTARLAVKEKAGEVEGTLTIGVLRSMAPAVGKRLFLTLKEELPRVTPHLRTGYSAELAKMLQEGRVDLAMQVLPAGSKPDTGVLYSEHLYAVGVPALLGTGNRPITLPELQGIPILTAARQSSHELLVQAARRQHIPLNVIGDVEDSFSLLEICDTGVAATFLSGAMAHEAARHRGLTVRPLDDPRVVRHVTLAVNPDVPRTAALVAAGEIVGRVLMERMREAMGEVPAETSRTTQPAADAR</sequence>
<dbReference type="PROSITE" id="PS50931">
    <property type="entry name" value="HTH_LYSR"/>
    <property type="match status" value="1"/>
</dbReference>
<dbReference type="AlphaFoldDB" id="A0A3P4AVA7"/>
<dbReference type="InterPro" id="IPR005119">
    <property type="entry name" value="LysR_subst-bd"/>
</dbReference>
<dbReference type="GO" id="GO:0032993">
    <property type="term" value="C:protein-DNA complex"/>
    <property type="evidence" value="ECO:0007669"/>
    <property type="project" value="TreeGrafter"/>
</dbReference>
<evidence type="ECO:0000256" key="1">
    <source>
        <dbReference type="ARBA" id="ARBA00009437"/>
    </source>
</evidence>
<keyword evidence="3" id="KW-0238">DNA-binding</keyword>
<dbReference type="InterPro" id="IPR036390">
    <property type="entry name" value="WH_DNA-bd_sf"/>
</dbReference>
<dbReference type="GO" id="GO:0003700">
    <property type="term" value="F:DNA-binding transcription factor activity"/>
    <property type="evidence" value="ECO:0007669"/>
    <property type="project" value="InterPro"/>
</dbReference>
<name>A0A3P4AVA7_9BURK</name>
<comment type="similarity">
    <text evidence="1">Belongs to the LysR transcriptional regulatory family.</text>
</comment>
<reference evidence="6 7" key="1">
    <citation type="submission" date="2018-10" db="EMBL/GenBank/DDBJ databases">
        <authorList>
            <person name="Criscuolo A."/>
        </authorList>
    </citation>
    <scope>NUCLEOTIDE SEQUENCE [LARGE SCALE GENOMIC DNA]</scope>
    <source>
        <strain evidence="6">DnA1</strain>
    </source>
</reference>
<evidence type="ECO:0000259" key="5">
    <source>
        <dbReference type="PROSITE" id="PS50931"/>
    </source>
</evidence>
<dbReference type="Pfam" id="PF00126">
    <property type="entry name" value="HTH_1"/>
    <property type="match status" value="1"/>
</dbReference>
<feature type="domain" description="HTH lysR-type" evidence="5">
    <location>
        <begin position="1"/>
        <end position="58"/>
    </location>
</feature>
<dbReference type="Pfam" id="PF03466">
    <property type="entry name" value="LysR_substrate"/>
    <property type="match status" value="1"/>
</dbReference>
<evidence type="ECO:0000313" key="6">
    <source>
        <dbReference type="EMBL" id="VCU67969.1"/>
    </source>
</evidence>
<accession>A0A3P4AVA7</accession>
<evidence type="ECO:0000313" key="7">
    <source>
        <dbReference type="Proteomes" id="UP000277294"/>
    </source>
</evidence>